<comment type="similarity">
    <text evidence="2">Belongs to the major facilitator superfamily. Sugar transporter (TC 2.A.1.1) family.</text>
</comment>
<keyword evidence="5 7" id="KW-1133">Transmembrane helix</keyword>
<comment type="subcellular location">
    <subcellularLocation>
        <location evidence="1">Membrane</location>
    </subcellularLocation>
</comment>
<dbReference type="Proteomes" id="UP000289738">
    <property type="component" value="Chromosome A04"/>
</dbReference>
<name>A0A445DAZ8_ARAHY</name>
<dbReference type="PANTHER" id="PTHR23500">
    <property type="entry name" value="SOLUTE CARRIER FAMILY 2, FACILITATED GLUCOSE TRANSPORTER"/>
    <property type="match status" value="1"/>
</dbReference>
<evidence type="ECO:0000256" key="6">
    <source>
        <dbReference type="ARBA" id="ARBA00023136"/>
    </source>
</evidence>
<dbReference type="GO" id="GO:0016020">
    <property type="term" value="C:membrane"/>
    <property type="evidence" value="ECO:0007669"/>
    <property type="project" value="UniProtKB-SubCell"/>
</dbReference>
<dbReference type="InterPro" id="IPR036259">
    <property type="entry name" value="MFS_trans_sf"/>
</dbReference>
<evidence type="ECO:0000256" key="1">
    <source>
        <dbReference type="ARBA" id="ARBA00004370"/>
    </source>
</evidence>
<keyword evidence="6 7" id="KW-0472">Membrane</keyword>
<dbReference type="GO" id="GO:0015144">
    <property type="term" value="F:carbohydrate transmembrane transporter activity"/>
    <property type="evidence" value="ECO:0007669"/>
    <property type="project" value="InterPro"/>
</dbReference>
<keyword evidence="4 7" id="KW-0812">Transmembrane</keyword>
<evidence type="ECO:0000256" key="7">
    <source>
        <dbReference type="SAM" id="Phobius"/>
    </source>
</evidence>
<dbReference type="EMBL" id="SDMP01000004">
    <property type="protein sequence ID" value="RYR60333.1"/>
    <property type="molecule type" value="Genomic_DNA"/>
</dbReference>
<dbReference type="STRING" id="3818.A0A445DAZ8"/>
<organism evidence="8 9">
    <name type="scientific">Arachis hypogaea</name>
    <name type="common">Peanut</name>
    <dbReference type="NCBI Taxonomy" id="3818"/>
    <lineage>
        <taxon>Eukaryota</taxon>
        <taxon>Viridiplantae</taxon>
        <taxon>Streptophyta</taxon>
        <taxon>Embryophyta</taxon>
        <taxon>Tracheophyta</taxon>
        <taxon>Spermatophyta</taxon>
        <taxon>Magnoliopsida</taxon>
        <taxon>eudicotyledons</taxon>
        <taxon>Gunneridae</taxon>
        <taxon>Pentapetalae</taxon>
        <taxon>rosids</taxon>
        <taxon>fabids</taxon>
        <taxon>Fabales</taxon>
        <taxon>Fabaceae</taxon>
        <taxon>Papilionoideae</taxon>
        <taxon>50 kb inversion clade</taxon>
        <taxon>dalbergioids sensu lato</taxon>
        <taxon>Dalbergieae</taxon>
        <taxon>Pterocarpus clade</taxon>
        <taxon>Arachis</taxon>
    </lineage>
</organism>
<dbReference type="InterPro" id="IPR045262">
    <property type="entry name" value="STP/PLT_plant"/>
</dbReference>
<accession>A0A445DAZ8</accession>
<gene>
    <name evidence="8" type="ORF">Ahy_A04g017413</name>
</gene>
<comment type="caution">
    <text evidence="8">The sequence shown here is derived from an EMBL/GenBank/DDBJ whole genome shotgun (WGS) entry which is preliminary data.</text>
</comment>
<proteinExistence type="inferred from homology"/>
<evidence type="ECO:0000313" key="8">
    <source>
        <dbReference type="EMBL" id="RYR60333.1"/>
    </source>
</evidence>
<reference evidence="8 9" key="1">
    <citation type="submission" date="2019-01" db="EMBL/GenBank/DDBJ databases">
        <title>Sequencing of cultivated peanut Arachis hypogaea provides insights into genome evolution and oil improvement.</title>
        <authorList>
            <person name="Chen X."/>
        </authorList>
    </citation>
    <scope>NUCLEOTIDE SEQUENCE [LARGE SCALE GENOMIC DNA]</scope>
    <source>
        <strain evidence="9">cv. Fuhuasheng</strain>
        <tissue evidence="8">Leaves</tissue>
    </source>
</reference>
<keyword evidence="9" id="KW-1185">Reference proteome</keyword>
<evidence type="ECO:0000256" key="2">
    <source>
        <dbReference type="ARBA" id="ARBA00010992"/>
    </source>
</evidence>
<dbReference type="InterPro" id="IPR005828">
    <property type="entry name" value="MFS_sugar_transport-like"/>
</dbReference>
<evidence type="ECO:0000256" key="3">
    <source>
        <dbReference type="ARBA" id="ARBA00022448"/>
    </source>
</evidence>
<dbReference type="PANTHER" id="PTHR23500:SF574">
    <property type="entry name" value="SUGAR TRANSPORT PROTEIN 1"/>
    <property type="match status" value="1"/>
</dbReference>
<dbReference type="Gene3D" id="1.20.1250.20">
    <property type="entry name" value="MFS general substrate transporter like domains"/>
    <property type="match status" value="1"/>
</dbReference>
<evidence type="ECO:0000313" key="9">
    <source>
        <dbReference type="Proteomes" id="UP000289738"/>
    </source>
</evidence>
<dbReference type="AlphaFoldDB" id="A0A445DAZ8"/>
<sequence length="147" mass="16808">MHIKLLKQNADRTARRKVAQTELLKTEGRRTPSYKRGLGHEQRRQHGRRQHYVVNVAATVVSIYGVDKWGKRALFLEGRTQMIICQAVVAAAIGAKFRINENPGALPVWYAIVVMMFICIYMWPGLHGHGVLVGGWCPVRSFHWKFV</sequence>
<evidence type="ECO:0000256" key="5">
    <source>
        <dbReference type="ARBA" id="ARBA00022989"/>
    </source>
</evidence>
<evidence type="ECO:0000256" key="4">
    <source>
        <dbReference type="ARBA" id="ARBA00022692"/>
    </source>
</evidence>
<feature type="transmembrane region" description="Helical" evidence="7">
    <location>
        <begin position="106"/>
        <end position="123"/>
    </location>
</feature>
<dbReference type="Pfam" id="PF00083">
    <property type="entry name" value="Sugar_tr"/>
    <property type="match status" value="1"/>
</dbReference>
<keyword evidence="3" id="KW-0813">Transport</keyword>
<protein>
    <submittedName>
        <fullName evidence="8">Uncharacterized protein</fullName>
    </submittedName>
</protein>